<evidence type="ECO:0000313" key="12">
    <source>
        <dbReference type="EMBL" id="XCM36034.1"/>
    </source>
</evidence>
<evidence type="ECO:0000256" key="10">
    <source>
        <dbReference type="ARBA" id="ARBA00023136"/>
    </source>
</evidence>
<comment type="similarity">
    <text evidence="2">Belongs to the ABC transporter superfamily. Nitrate/nitrite/cyanate uptake transporter (NitT) (TC 3.A.1.16) family.</text>
</comment>
<evidence type="ECO:0000256" key="4">
    <source>
        <dbReference type="ARBA" id="ARBA00022475"/>
    </source>
</evidence>
<comment type="subcellular location">
    <subcellularLocation>
        <location evidence="1">Cell inner membrane</location>
        <topology evidence="1">Peripheral membrane protein</topology>
    </subcellularLocation>
</comment>
<dbReference type="AlphaFoldDB" id="A0AAU8JB81"/>
<keyword evidence="6" id="KW-0547">Nucleotide-binding</keyword>
<evidence type="ECO:0000256" key="8">
    <source>
        <dbReference type="ARBA" id="ARBA00022967"/>
    </source>
</evidence>
<dbReference type="CDD" id="cd13553">
    <property type="entry name" value="PBP2_NrtA_CpmA_like"/>
    <property type="match status" value="1"/>
</dbReference>
<dbReference type="InterPro" id="IPR005890">
    <property type="entry name" value="NO3_transporter_ATP-bd-like"/>
</dbReference>
<dbReference type="InterPro" id="IPR044527">
    <property type="entry name" value="NrtA/CpmA_ABC-bd_dom"/>
</dbReference>
<gene>
    <name evidence="12" type="ORF">ABWT76_004761</name>
</gene>
<evidence type="ECO:0000256" key="2">
    <source>
        <dbReference type="ARBA" id="ARBA00009440"/>
    </source>
</evidence>
<dbReference type="GO" id="GO:0005524">
    <property type="term" value="F:ATP binding"/>
    <property type="evidence" value="ECO:0007669"/>
    <property type="project" value="UniProtKB-KW"/>
</dbReference>
<evidence type="ECO:0000256" key="1">
    <source>
        <dbReference type="ARBA" id="ARBA00004417"/>
    </source>
</evidence>
<evidence type="ECO:0000259" key="11">
    <source>
        <dbReference type="PROSITE" id="PS50893"/>
    </source>
</evidence>
<feature type="domain" description="ABC transporter" evidence="11">
    <location>
        <begin position="5"/>
        <end position="239"/>
    </location>
</feature>
<dbReference type="Gene3D" id="3.40.190.10">
    <property type="entry name" value="Periplasmic binding protein-like II"/>
    <property type="match status" value="2"/>
</dbReference>
<evidence type="ECO:0000256" key="6">
    <source>
        <dbReference type="ARBA" id="ARBA00022741"/>
    </source>
</evidence>
<evidence type="ECO:0000256" key="9">
    <source>
        <dbReference type="ARBA" id="ARBA00023065"/>
    </source>
</evidence>
<dbReference type="SMART" id="SM00382">
    <property type="entry name" value="AAA"/>
    <property type="match status" value="1"/>
</dbReference>
<dbReference type="InterPro" id="IPR003439">
    <property type="entry name" value="ABC_transporter-like_ATP-bd"/>
</dbReference>
<dbReference type="Pfam" id="PF00005">
    <property type="entry name" value="ABC_tran"/>
    <property type="match status" value="1"/>
</dbReference>
<dbReference type="InterPro" id="IPR003593">
    <property type="entry name" value="AAA+_ATPase"/>
</dbReference>
<keyword evidence="8" id="KW-1278">Translocase</keyword>
<dbReference type="PANTHER" id="PTHR42781">
    <property type="entry name" value="SPERMIDINE/PUTRESCINE IMPORT ATP-BINDING PROTEIN POTA"/>
    <property type="match status" value="1"/>
</dbReference>
<dbReference type="GO" id="GO:0006811">
    <property type="term" value="P:monoatomic ion transport"/>
    <property type="evidence" value="ECO:0007669"/>
    <property type="project" value="UniProtKB-KW"/>
</dbReference>
<dbReference type="NCBIfam" id="TIGR01184">
    <property type="entry name" value="ntrCD"/>
    <property type="match status" value="1"/>
</dbReference>
<accession>A0AAU8JB81</accession>
<dbReference type="GO" id="GO:0005886">
    <property type="term" value="C:plasma membrane"/>
    <property type="evidence" value="ECO:0007669"/>
    <property type="project" value="UniProtKB-SubCell"/>
</dbReference>
<keyword evidence="9" id="KW-0406">Ion transport</keyword>
<sequence length="697" mass="77488">MSVFVEVDHIDKIFRLDNGGSYIALKNIQLKINQGEFISLIGHSGCGKSTLLNMIAGLDQPSTGGVILEGRQVKGPGPDRMVVFQNYSLLPWLTVRQNIGLAVNRVLRHQPKGERRGIVEHHIDLVGLRHAADKRPGELSGGMKQRVAIARALAIRPKLLLLDEPFGALDALTRGGLQEKLMQICQESNVTAIMVTHDVDEALLLSDRIVMLTNGPESHIGRILEVPIPRPRERMEVVKHPSYYGLRSEIIDFLNQQKRDKQRKAKQSKSIAIETKKPGFLKQPGFSQQAQVLEKVSLDIGFLPVTDCAPLIVAKEKGFFQKHGLENVNLVREKSWPAIASGISSGSLDAAMMAAAMPLALTIGMGKQSSNRLPVPVVTAMVLSRNGNAITLSKRFYQQGVRTLADFKAAIAANPDRVSTLGVPNQASIHNLILRYWLASGGIDPDLDVNLTVVPPQEMTANLKQGNLDGYCAGEPWNTGAIQQELGFAIATDLDIWPGHPEKVLGVREEWANKYPETHIALLKALMEACEYCDDFRHRSEIATMLSQPQYIGGDIGCDIAWVAPGFAEPYHLGTDAEPQILRQYHQFHVDHSNCPGRVEGLWILTQLARWGITPFPKNWISVLERLRRVDLYGEAARQLGWPDTEPNRQSFQLFDRMVFNPDDPIGYLQRLTIKRDIRIEEVFLDAETTSETTKAL</sequence>
<dbReference type="RefSeq" id="WP_354635049.1">
    <property type="nucleotide sequence ID" value="NZ_CP159837.1"/>
</dbReference>
<reference evidence="12" key="1">
    <citation type="submission" date="2024-07" db="EMBL/GenBank/DDBJ databases">
        <authorList>
            <person name="Kim Y.J."/>
            <person name="Jeong J.Y."/>
        </authorList>
    </citation>
    <scope>NUCLEOTIDE SEQUENCE</scope>
    <source>
        <strain evidence="12">GIHE-MW2</strain>
    </source>
</reference>
<keyword evidence="10" id="KW-0472">Membrane</keyword>
<keyword evidence="4" id="KW-1003">Cell membrane</keyword>
<keyword evidence="5" id="KW-0997">Cell inner membrane</keyword>
<name>A0AAU8JB81_9CYAN</name>
<organism evidence="12">
    <name type="scientific">Planktothricoides raciborskii GIHE-MW2</name>
    <dbReference type="NCBI Taxonomy" id="2792601"/>
    <lineage>
        <taxon>Bacteria</taxon>
        <taxon>Bacillati</taxon>
        <taxon>Cyanobacteriota</taxon>
        <taxon>Cyanophyceae</taxon>
        <taxon>Oscillatoriophycideae</taxon>
        <taxon>Oscillatoriales</taxon>
        <taxon>Oscillatoriaceae</taxon>
        <taxon>Planktothricoides</taxon>
    </lineage>
</organism>
<keyword evidence="7 12" id="KW-0067">ATP-binding</keyword>
<dbReference type="InterPro" id="IPR050093">
    <property type="entry name" value="ABC_SmlMolc_Importer"/>
</dbReference>
<dbReference type="SUPFAM" id="SSF53850">
    <property type="entry name" value="Periplasmic binding protein-like II"/>
    <property type="match status" value="1"/>
</dbReference>
<dbReference type="GO" id="GO:0015112">
    <property type="term" value="F:nitrate transmembrane transporter activity"/>
    <property type="evidence" value="ECO:0007669"/>
    <property type="project" value="InterPro"/>
</dbReference>
<evidence type="ECO:0000256" key="7">
    <source>
        <dbReference type="ARBA" id="ARBA00022840"/>
    </source>
</evidence>
<dbReference type="InterPro" id="IPR017871">
    <property type="entry name" value="ABC_transporter-like_CS"/>
</dbReference>
<dbReference type="CDD" id="cd03293">
    <property type="entry name" value="ABC_NrtD_SsuB_transporters"/>
    <property type="match status" value="1"/>
</dbReference>
<dbReference type="PROSITE" id="PS50893">
    <property type="entry name" value="ABC_TRANSPORTER_2"/>
    <property type="match status" value="1"/>
</dbReference>
<dbReference type="Pfam" id="PF13379">
    <property type="entry name" value="NMT1_2"/>
    <property type="match status" value="1"/>
</dbReference>
<dbReference type="InterPro" id="IPR027417">
    <property type="entry name" value="P-loop_NTPase"/>
</dbReference>
<protein>
    <submittedName>
        <fullName evidence="12">Nitrate ABC transporter ATP-binding protein</fullName>
    </submittedName>
</protein>
<keyword evidence="3" id="KW-0813">Transport</keyword>
<proteinExistence type="inferred from homology"/>
<dbReference type="PANTHER" id="PTHR42781:SF8">
    <property type="entry name" value="BICARBONATE TRANSPORT ATP-BINDING PROTEIN CMPC"/>
    <property type="match status" value="1"/>
</dbReference>
<dbReference type="EMBL" id="CP159837">
    <property type="protein sequence ID" value="XCM36034.1"/>
    <property type="molecule type" value="Genomic_DNA"/>
</dbReference>
<dbReference type="PROSITE" id="PS00211">
    <property type="entry name" value="ABC_TRANSPORTER_1"/>
    <property type="match status" value="1"/>
</dbReference>
<evidence type="ECO:0000256" key="5">
    <source>
        <dbReference type="ARBA" id="ARBA00022519"/>
    </source>
</evidence>
<dbReference type="SUPFAM" id="SSF52540">
    <property type="entry name" value="P-loop containing nucleoside triphosphate hydrolases"/>
    <property type="match status" value="1"/>
</dbReference>
<dbReference type="GO" id="GO:0016887">
    <property type="term" value="F:ATP hydrolysis activity"/>
    <property type="evidence" value="ECO:0007669"/>
    <property type="project" value="InterPro"/>
</dbReference>
<dbReference type="Gene3D" id="3.40.50.300">
    <property type="entry name" value="P-loop containing nucleotide triphosphate hydrolases"/>
    <property type="match status" value="1"/>
</dbReference>
<evidence type="ECO:0000256" key="3">
    <source>
        <dbReference type="ARBA" id="ARBA00022448"/>
    </source>
</evidence>